<organism evidence="9 10">
    <name type="scientific">Lutzomyia longipalpis</name>
    <name type="common">Sand fly</name>
    <dbReference type="NCBI Taxonomy" id="7200"/>
    <lineage>
        <taxon>Eukaryota</taxon>
        <taxon>Metazoa</taxon>
        <taxon>Ecdysozoa</taxon>
        <taxon>Arthropoda</taxon>
        <taxon>Hexapoda</taxon>
        <taxon>Insecta</taxon>
        <taxon>Pterygota</taxon>
        <taxon>Neoptera</taxon>
        <taxon>Endopterygota</taxon>
        <taxon>Diptera</taxon>
        <taxon>Nematocera</taxon>
        <taxon>Psychodoidea</taxon>
        <taxon>Psychodidae</taxon>
        <taxon>Lutzomyia</taxon>
        <taxon>Lutzomyia</taxon>
    </lineage>
</organism>
<dbReference type="PROSITE" id="PS00028">
    <property type="entry name" value="ZINC_FINGER_C2H2_1"/>
    <property type="match status" value="7"/>
</dbReference>
<dbReference type="Gene3D" id="3.30.160.60">
    <property type="entry name" value="Classic Zinc Finger"/>
    <property type="match status" value="2"/>
</dbReference>
<dbReference type="VEuPathDB" id="VectorBase:LLONM1_000740"/>
<feature type="domain" description="C2H2-type" evidence="7">
    <location>
        <begin position="275"/>
        <end position="302"/>
    </location>
</feature>
<keyword evidence="2" id="KW-0677">Repeat</keyword>
<name>A0A1B0CEM0_LUTLO</name>
<feature type="domain" description="C2H2-type" evidence="7">
    <location>
        <begin position="120"/>
        <end position="142"/>
    </location>
</feature>
<dbReference type="GO" id="GO:0008270">
    <property type="term" value="F:zinc ion binding"/>
    <property type="evidence" value="ECO:0007669"/>
    <property type="project" value="UniProtKB-KW"/>
</dbReference>
<keyword evidence="3 5" id="KW-0863">Zinc-finger</keyword>
<feature type="domain" description="C2H2-type" evidence="7">
    <location>
        <begin position="92"/>
        <end position="119"/>
    </location>
</feature>
<dbReference type="VEuPathDB" id="VectorBase:LLOJ002790"/>
<dbReference type="InterPro" id="IPR036236">
    <property type="entry name" value="Znf_C2H2_sf"/>
</dbReference>
<dbReference type="SMART" id="SM00355">
    <property type="entry name" value="ZnF_C2H2"/>
    <property type="match status" value="6"/>
</dbReference>
<dbReference type="Pfam" id="PF13912">
    <property type="entry name" value="zf-C2H2_6"/>
    <property type="match status" value="1"/>
</dbReference>
<evidence type="ECO:0000256" key="5">
    <source>
        <dbReference type="PROSITE-ProRule" id="PRU00042"/>
    </source>
</evidence>
<dbReference type="PROSITE" id="PS50157">
    <property type="entry name" value="ZINC_FINGER_C2H2_2"/>
    <property type="match status" value="6"/>
</dbReference>
<sequence length="350" mass="39968">MTCRELLEDTVVIEDNDDQVEEVISIKEGSLNASPGIPEVAEGSSPEENFVEVLMEFPLNVQIQTGTEYPPQSDDDPLQDTKVPSEEEHSKYICQICKESFKTASALLAHRVSHALDETFQCPRCADSFATESHLMEHMKSHKRGDVLSCRLCGSAFNNTNLVRQHIKLIHLQHLTTPPVAPSGAPAEDNPKTDEVRDLRSSRQLHSRYSGKTIISHFLQSRADEPIPILPLLGPKIRGQKGRKIIFKCEYCGRIWDCKSKLEKHKVSHRDDRPHHCPDCLKSFKLREQLAVHRVVHATQRARYRCSICQEAYCNIYVLRSHLKKKHKISHTTRYERRSLFYITVTPGNT</sequence>
<evidence type="ECO:0000313" key="10">
    <source>
        <dbReference type="Proteomes" id="UP000092461"/>
    </source>
</evidence>
<evidence type="ECO:0000256" key="1">
    <source>
        <dbReference type="ARBA" id="ARBA00022723"/>
    </source>
</evidence>
<feature type="region of interest" description="Disordered" evidence="6">
    <location>
        <begin position="65"/>
        <end position="85"/>
    </location>
</feature>
<evidence type="ECO:0000256" key="4">
    <source>
        <dbReference type="ARBA" id="ARBA00022833"/>
    </source>
</evidence>
<protein>
    <submittedName>
        <fullName evidence="8">Putative zn finger</fullName>
    </submittedName>
</protein>
<evidence type="ECO:0000256" key="6">
    <source>
        <dbReference type="SAM" id="MobiDB-lite"/>
    </source>
</evidence>
<reference evidence="8" key="2">
    <citation type="journal article" date="2020" name="BMC">
        <title>Leishmania infection induces a limited differential gene expression in the sand fly midgut.</title>
        <authorList>
            <person name="Coutinho-Abreu I.V."/>
            <person name="Serafim T.D."/>
            <person name="Meneses C."/>
            <person name="Kamhawi S."/>
            <person name="Oliveira F."/>
            <person name="Valenzuela J.G."/>
        </authorList>
    </citation>
    <scope>NUCLEOTIDE SEQUENCE</scope>
    <source>
        <strain evidence="8">Jacobina</strain>
        <tissue evidence="8">Midgut</tissue>
    </source>
</reference>
<evidence type="ECO:0000259" key="7">
    <source>
        <dbReference type="PROSITE" id="PS50157"/>
    </source>
</evidence>
<dbReference type="PANTHER" id="PTHR24379:SF121">
    <property type="entry name" value="C2H2-TYPE DOMAIN-CONTAINING PROTEIN"/>
    <property type="match status" value="1"/>
</dbReference>
<dbReference type="EnsemblMetazoa" id="LLOJ002790-RA">
    <property type="protein sequence ID" value="LLOJ002790-PA"/>
    <property type="gene ID" value="LLOJ002790"/>
</dbReference>
<dbReference type="Pfam" id="PF13894">
    <property type="entry name" value="zf-C2H2_4"/>
    <property type="match status" value="1"/>
</dbReference>
<evidence type="ECO:0000256" key="2">
    <source>
        <dbReference type="ARBA" id="ARBA00022737"/>
    </source>
</evidence>
<evidence type="ECO:0000313" key="8">
    <source>
        <dbReference type="EMBL" id="MBC1180993.1"/>
    </source>
</evidence>
<feature type="domain" description="C2H2-type" evidence="7">
    <location>
        <begin position="247"/>
        <end position="274"/>
    </location>
</feature>
<proteinExistence type="predicted"/>
<dbReference type="InterPro" id="IPR013087">
    <property type="entry name" value="Znf_C2H2_type"/>
</dbReference>
<reference evidence="9" key="3">
    <citation type="submission" date="2020-05" db="UniProtKB">
        <authorList>
            <consortium name="EnsemblMetazoa"/>
        </authorList>
    </citation>
    <scope>IDENTIFICATION</scope>
    <source>
        <strain evidence="9">Jacobina</strain>
    </source>
</reference>
<dbReference type="PANTHER" id="PTHR24379">
    <property type="entry name" value="KRAB AND ZINC FINGER DOMAIN-CONTAINING"/>
    <property type="match status" value="1"/>
</dbReference>
<dbReference type="Pfam" id="PF00096">
    <property type="entry name" value="zf-C2H2"/>
    <property type="match status" value="1"/>
</dbReference>
<dbReference type="EMBL" id="AJWK01008993">
    <property type="status" value="NOT_ANNOTATED_CDS"/>
    <property type="molecule type" value="Genomic_DNA"/>
</dbReference>
<dbReference type="SUPFAM" id="SSF57667">
    <property type="entry name" value="beta-beta-alpha zinc fingers"/>
    <property type="match status" value="3"/>
</dbReference>
<keyword evidence="4" id="KW-0862">Zinc</keyword>
<dbReference type="AlphaFoldDB" id="A0A1B0CEM0"/>
<dbReference type="Proteomes" id="UP000092461">
    <property type="component" value="Unassembled WGS sequence"/>
</dbReference>
<accession>A0A1B0CEM0</accession>
<evidence type="ECO:0000256" key="3">
    <source>
        <dbReference type="ARBA" id="ARBA00022771"/>
    </source>
</evidence>
<dbReference type="EMBL" id="GITU01012290">
    <property type="protein sequence ID" value="MBC1180993.1"/>
    <property type="molecule type" value="Transcribed_RNA"/>
</dbReference>
<feature type="compositionally biased region" description="Basic and acidic residues" evidence="6">
    <location>
        <begin position="189"/>
        <end position="201"/>
    </location>
</feature>
<keyword evidence="1" id="KW-0479">Metal-binding</keyword>
<keyword evidence="10" id="KW-1185">Reference proteome</keyword>
<feature type="domain" description="C2H2-type" evidence="7">
    <location>
        <begin position="304"/>
        <end position="336"/>
    </location>
</feature>
<reference evidence="10" key="1">
    <citation type="submission" date="2012-05" db="EMBL/GenBank/DDBJ databases">
        <title>Whole Genome Assembly of Lutzomyia longipalpis.</title>
        <authorList>
            <person name="Richards S."/>
            <person name="Qu C."/>
            <person name="Dillon R."/>
            <person name="Worley K."/>
            <person name="Scherer S."/>
            <person name="Batterton M."/>
            <person name="Taylor A."/>
            <person name="Hawes A."/>
            <person name="Hernandez B."/>
            <person name="Kovar C."/>
            <person name="Mandapat C."/>
            <person name="Pham C."/>
            <person name="Qu C."/>
            <person name="Jing C."/>
            <person name="Bess C."/>
            <person name="Bandaranaike D."/>
            <person name="Ngo D."/>
            <person name="Ongeri F."/>
            <person name="Arias F."/>
            <person name="Lara F."/>
            <person name="Weissenberger G."/>
            <person name="Kamau G."/>
            <person name="Han H."/>
            <person name="Shen H."/>
            <person name="Dinh H."/>
            <person name="Khalil I."/>
            <person name="Jones J."/>
            <person name="Shafer J."/>
            <person name="Jayaseelan J."/>
            <person name="Quiroz J."/>
            <person name="Blankenburg K."/>
            <person name="Nguyen L."/>
            <person name="Jackson L."/>
            <person name="Francisco L."/>
            <person name="Tang L.-Y."/>
            <person name="Pu L.-L."/>
            <person name="Perales L."/>
            <person name="Lorensuhewa L."/>
            <person name="Munidasa M."/>
            <person name="Coyle M."/>
            <person name="Taylor M."/>
            <person name="Puazo M."/>
            <person name="Firestine M."/>
            <person name="Scheel M."/>
            <person name="Javaid M."/>
            <person name="Wang M."/>
            <person name="Li M."/>
            <person name="Tabassum N."/>
            <person name="Saada N."/>
            <person name="Osuji N."/>
            <person name="Aqrawi P."/>
            <person name="Fu Q."/>
            <person name="Thornton R."/>
            <person name="Raj R."/>
            <person name="Goodspeed R."/>
            <person name="Mata R."/>
            <person name="Najjar R."/>
            <person name="Gubbala S."/>
            <person name="Lee S."/>
            <person name="Denson S."/>
            <person name="Patil S."/>
            <person name="Macmil S."/>
            <person name="Qi S."/>
            <person name="Matskevitch T."/>
            <person name="Palculict T."/>
            <person name="Mathew T."/>
            <person name="Vee V."/>
            <person name="Velamala V."/>
            <person name="Korchina V."/>
            <person name="Cai W."/>
            <person name="Liu W."/>
            <person name="Dai W."/>
            <person name="Zou X."/>
            <person name="Zhu Y."/>
            <person name="Zhang Y."/>
            <person name="Wu Y.-Q."/>
            <person name="Xin Y."/>
            <person name="Nazarath L."/>
            <person name="Kovar C."/>
            <person name="Han Y."/>
            <person name="Muzny D."/>
            <person name="Gibbs R."/>
        </authorList>
    </citation>
    <scope>NUCLEOTIDE SEQUENCE [LARGE SCALE GENOMIC DNA]</scope>
    <source>
        <strain evidence="10">Jacobina</strain>
    </source>
</reference>
<feature type="region of interest" description="Disordered" evidence="6">
    <location>
        <begin position="178"/>
        <end position="204"/>
    </location>
</feature>
<evidence type="ECO:0000313" key="9">
    <source>
        <dbReference type="EnsemblMetazoa" id="LLOJ002790-PA"/>
    </source>
</evidence>
<feature type="domain" description="C2H2-type" evidence="7">
    <location>
        <begin position="148"/>
        <end position="171"/>
    </location>
</feature>